<dbReference type="CDD" id="cd13558">
    <property type="entry name" value="PBP2_SsuA_like_2"/>
    <property type="match status" value="1"/>
</dbReference>
<dbReference type="Proteomes" id="UP000301309">
    <property type="component" value="Unassembled WGS sequence"/>
</dbReference>
<evidence type="ECO:0000259" key="3">
    <source>
        <dbReference type="SMART" id="SM00062"/>
    </source>
</evidence>
<sequence length="354" mass="37466">MNHTHRMNGSHRMNHTHRMNRSHTGNRRPTATARALGAALTLTALLATSACAGDSQAASETDPSKVTLTLGDQAKNLKTLFDASGALKGTPYKVKWAEFEGAAPLFQAVQAGAADTSYAADLPTLQALSGGVRVKAVGALHNDGTHTGIVVRKGSPVRDVKDLKGKKVVVSSAKGSIAEYLLAHALEQAGLSYSDVHVQYLLPTDAQAAFTSGKVEVWATFGVYKTVAEQHGGRLLINGANGRVSGYGFIGASEKALEVPAKKKAIADYLRRLDKALAWSRRHPAEYAKAIQRTGGASATVAKALVDQANSELLPVNEPVIRSVQKVGDTMHDIGVLTPRPILADHTDTSLVKE</sequence>
<evidence type="ECO:0000256" key="1">
    <source>
        <dbReference type="ARBA" id="ARBA00010742"/>
    </source>
</evidence>
<comment type="caution">
    <text evidence="4">The sequence shown here is derived from an EMBL/GenBank/DDBJ whole genome shotgun (WGS) entry which is preliminary data.</text>
</comment>
<feature type="domain" description="Solute-binding protein family 3/N-terminal" evidence="3">
    <location>
        <begin position="67"/>
        <end position="298"/>
    </location>
</feature>
<comment type="similarity">
    <text evidence="1">Belongs to the bacterial solute-binding protein SsuA/TauA family.</text>
</comment>
<proteinExistence type="inferred from homology"/>
<dbReference type="SMART" id="SM00062">
    <property type="entry name" value="PBPb"/>
    <property type="match status" value="1"/>
</dbReference>
<gene>
    <name evidence="4" type="ORF">SVIO_104170</name>
</gene>
<name>A0A4D4LHB3_STRVO</name>
<feature type="region of interest" description="Disordered" evidence="2">
    <location>
        <begin position="1"/>
        <end position="31"/>
    </location>
</feature>
<keyword evidence="5" id="KW-1185">Reference proteome</keyword>
<dbReference type="InterPro" id="IPR015168">
    <property type="entry name" value="SsuA/THI5"/>
</dbReference>
<dbReference type="Gene3D" id="3.40.190.10">
    <property type="entry name" value="Periplasmic binding protein-like II"/>
    <property type="match status" value="2"/>
</dbReference>
<evidence type="ECO:0000313" key="4">
    <source>
        <dbReference type="EMBL" id="GDY59794.1"/>
    </source>
</evidence>
<dbReference type="SUPFAM" id="SSF53850">
    <property type="entry name" value="Periplasmic binding protein-like II"/>
    <property type="match status" value="1"/>
</dbReference>
<dbReference type="Pfam" id="PF09084">
    <property type="entry name" value="NMT1"/>
    <property type="match status" value="1"/>
</dbReference>
<dbReference type="InterPro" id="IPR001638">
    <property type="entry name" value="Solute-binding_3/MltF_N"/>
</dbReference>
<dbReference type="PANTHER" id="PTHR30024:SF48">
    <property type="entry name" value="ABC TRANSPORTER SUBSTRATE-BINDING PROTEIN"/>
    <property type="match status" value="1"/>
</dbReference>
<protein>
    <recommendedName>
        <fullName evidence="3">Solute-binding protein family 3/N-terminal domain-containing protein</fullName>
    </recommendedName>
</protein>
<reference evidence="4 5" key="1">
    <citation type="journal article" date="2020" name="Int. J. Syst. Evol. Microbiol.">
        <title>Reclassification of Streptomyces castelarensis and Streptomyces sporoclivatus as later heterotypic synonyms of Streptomyces antimycoticus.</title>
        <authorList>
            <person name="Komaki H."/>
            <person name="Tamura T."/>
        </authorList>
    </citation>
    <scope>NUCLEOTIDE SEQUENCE [LARGE SCALE GENOMIC DNA]</scope>
    <source>
        <strain evidence="4 5">NBRC 13459</strain>
    </source>
</reference>
<dbReference type="PANTHER" id="PTHR30024">
    <property type="entry name" value="ALIPHATIC SULFONATES-BINDING PROTEIN-RELATED"/>
    <property type="match status" value="1"/>
</dbReference>
<dbReference type="EMBL" id="BJHW01000002">
    <property type="protein sequence ID" value="GDY59794.1"/>
    <property type="molecule type" value="Genomic_DNA"/>
</dbReference>
<feature type="compositionally biased region" description="Basic residues" evidence="2">
    <location>
        <begin position="1"/>
        <end position="26"/>
    </location>
</feature>
<evidence type="ECO:0000256" key="2">
    <source>
        <dbReference type="SAM" id="MobiDB-lite"/>
    </source>
</evidence>
<accession>A0A4D4LHB3</accession>
<dbReference type="AlphaFoldDB" id="A0A4D4LHB3"/>
<organism evidence="4 5">
    <name type="scientific">Streptomyces violaceusniger</name>
    <dbReference type="NCBI Taxonomy" id="68280"/>
    <lineage>
        <taxon>Bacteria</taxon>
        <taxon>Bacillati</taxon>
        <taxon>Actinomycetota</taxon>
        <taxon>Actinomycetes</taxon>
        <taxon>Kitasatosporales</taxon>
        <taxon>Streptomycetaceae</taxon>
        <taxon>Streptomyces</taxon>
        <taxon>Streptomyces violaceusniger group</taxon>
    </lineage>
</organism>
<evidence type="ECO:0000313" key="5">
    <source>
        <dbReference type="Proteomes" id="UP000301309"/>
    </source>
</evidence>